<evidence type="ECO:0008006" key="3">
    <source>
        <dbReference type="Google" id="ProtNLM"/>
    </source>
</evidence>
<sequence length="245" mass="28379">MEKDNYIKLLENAPLIQTSDTLELKGIIDKHPYFQSARALYLKALKNQDSFKYNNQLKKTAAYTTNRTVLFEFITSKNFEVVTKKEEKFSLKSILTPKKKAETSKIEEQLEIGKPLSFTNDETFSFNQWLQLSSKKPINRDNVSEEATENEDEKSNEQDDIINRFIANSPKIPRPNKSTPLVEIKAKETQDSTQLMTETLAKVYLEQKKYDSAIQAYKILSLKYPEKSGFFADQIKKIQTLQNNK</sequence>
<evidence type="ECO:0000313" key="2">
    <source>
        <dbReference type="Proteomes" id="UP001497527"/>
    </source>
</evidence>
<comment type="caution">
    <text evidence="1">The sequence shown here is derived from an EMBL/GenBank/DDBJ whole genome shotgun (WGS) entry which is preliminary data.</text>
</comment>
<name>A0ABM9PCW4_9FLAO</name>
<organism evidence="1 2">
    <name type="scientific">Tenacibaculum polynesiense</name>
    <dbReference type="NCBI Taxonomy" id="3137857"/>
    <lineage>
        <taxon>Bacteria</taxon>
        <taxon>Pseudomonadati</taxon>
        <taxon>Bacteroidota</taxon>
        <taxon>Flavobacteriia</taxon>
        <taxon>Flavobacteriales</taxon>
        <taxon>Flavobacteriaceae</taxon>
        <taxon>Tenacibaculum</taxon>
    </lineage>
</organism>
<gene>
    <name evidence="1" type="ORF">T190423A01A_40053</name>
</gene>
<proteinExistence type="predicted"/>
<evidence type="ECO:0000313" key="1">
    <source>
        <dbReference type="EMBL" id="CAL2103460.1"/>
    </source>
</evidence>
<protein>
    <recommendedName>
        <fullName evidence="3">Tetratricopeptide repeat protein</fullName>
    </recommendedName>
</protein>
<dbReference type="RefSeq" id="WP_348717666.1">
    <property type="nucleotide sequence ID" value="NZ_CAXJIO010000013.1"/>
</dbReference>
<dbReference type="EMBL" id="CAXJIO010000013">
    <property type="protein sequence ID" value="CAL2103460.1"/>
    <property type="molecule type" value="Genomic_DNA"/>
</dbReference>
<accession>A0ABM9PCW4</accession>
<keyword evidence="2" id="KW-1185">Reference proteome</keyword>
<dbReference type="Proteomes" id="UP001497527">
    <property type="component" value="Unassembled WGS sequence"/>
</dbReference>
<reference evidence="1 2" key="1">
    <citation type="submission" date="2024-05" db="EMBL/GenBank/DDBJ databases">
        <authorList>
            <person name="Duchaud E."/>
        </authorList>
    </citation>
    <scope>NUCLEOTIDE SEQUENCE [LARGE SCALE GENOMIC DNA]</scope>
    <source>
        <strain evidence="1">Ena-SAMPLE-TAB-13-05-2024-13:56:06:370-140308</strain>
    </source>
</reference>